<dbReference type="Pfam" id="PF00903">
    <property type="entry name" value="Glyoxalase"/>
    <property type="match status" value="1"/>
</dbReference>
<dbReference type="InterPro" id="IPR037523">
    <property type="entry name" value="VOC_core"/>
</dbReference>
<evidence type="ECO:0000256" key="1">
    <source>
        <dbReference type="SAM" id="MobiDB-lite"/>
    </source>
</evidence>
<reference evidence="3 4" key="1">
    <citation type="submission" date="2018-01" db="EMBL/GenBank/DDBJ databases">
        <title>Draft genome sequence of Streptomyces sp. 13K301.</title>
        <authorList>
            <person name="Sahin N."/>
            <person name="Saygin H."/>
            <person name="Ay H."/>
        </authorList>
    </citation>
    <scope>NUCLEOTIDE SEQUENCE [LARGE SCALE GENOMIC DNA]</scope>
    <source>
        <strain evidence="3 4">13K301</strain>
    </source>
</reference>
<evidence type="ECO:0000313" key="4">
    <source>
        <dbReference type="Proteomes" id="UP000235943"/>
    </source>
</evidence>
<dbReference type="PANTHER" id="PTHR33993:SF14">
    <property type="entry name" value="GB|AAF24581.1"/>
    <property type="match status" value="1"/>
</dbReference>
<dbReference type="AlphaFoldDB" id="A0A2N8TXU1"/>
<evidence type="ECO:0000313" key="3">
    <source>
        <dbReference type="EMBL" id="PNG23818.1"/>
    </source>
</evidence>
<sequence>MTDVDGKQSDSAQHPAVPGWFDISSPDAARTATFYRGMFGWSIDALDDTYSMVSTGDDPPVGGIGQAGPKAPYTGFVAYFPVDDVDAALARAEKLGGTRVLEPQSTPDGRIAVFADPDGNNVGLLSP</sequence>
<feature type="region of interest" description="Disordered" evidence="1">
    <location>
        <begin position="1"/>
        <end position="22"/>
    </location>
</feature>
<accession>A0A2N8TXU1</accession>
<dbReference type="PROSITE" id="PS51819">
    <property type="entry name" value="VOC"/>
    <property type="match status" value="1"/>
</dbReference>
<organism evidence="3 4">
    <name type="scientific">Streptomyces cahuitamycinicus</name>
    <dbReference type="NCBI Taxonomy" id="2070367"/>
    <lineage>
        <taxon>Bacteria</taxon>
        <taxon>Bacillati</taxon>
        <taxon>Actinomycetota</taxon>
        <taxon>Actinomycetes</taxon>
        <taxon>Kitasatosporales</taxon>
        <taxon>Streptomycetaceae</taxon>
        <taxon>Streptomyces</taxon>
    </lineage>
</organism>
<dbReference type="InterPro" id="IPR029068">
    <property type="entry name" value="Glyas_Bleomycin-R_OHBP_Dase"/>
</dbReference>
<name>A0A2N8TXU1_9ACTN</name>
<dbReference type="RefSeq" id="WP_102907234.1">
    <property type="nucleotide sequence ID" value="NZ_POUC01000006.1"/>
</dbReference>
<evidence type="ECO:0000259" key="2">
    <source>
        <dbReference type="PROSITE" id="PS51819"/>
    </source>
</evidence>
<dbReference type="InterPro" id="IPR052164">
    <property type="entry name" value="Anthracycline_SecMetBiosynth"/>
</dbReference>
<dbReference type="PANTHER" id="PTHR33993">
    <property type="entry name" value="GLYOXALASE-RELATED"/>
    <property type="match status" value="1"/>
</dbReference>
<dbReference type="CDD" id="cd07247">
    <property type="entry name" value="SgaA_N_like"/>
    <property type="match status" value="1"/>
</dbReference>
<gene>
    <name evidence="3" type="ORF">C1J00_01700</name>
</gene>
<dbReference type="Gene3D" id="3.10.180.10">
    <property type="entry name" value="2,3-Dihydroxybiphenyl 1,2-Dioxygenase, domain 1"/>
    <property type="match status" value="1"/>
</dbReference>
<dbReference type="Proteomes" id="UP000235943">
    <property type="component" value="Unassembled WGS sequence"/>
</dbReference>
<dbReference type="EMBL" id="POUC01000006">
    <property type="protein sequence ID" value="PNG23818.1"/>
    <property type="molecule type" value="Genomic_DNA"/>
</dbReference>
<proteinExistence type="predicted"/>
<comment type="caution">
    <text evidence="3">The sequence shown here is derived from an EMBL/GenBank/DDBJ whole genome shotgun (WGS) entry which is preliminary data.</text>
</comment>
<dbReference type="OrthoDB" id="9793039at2"/>
<feature type="domain" description="VOC" evidence="2">
    <location>
        <begin position="17"/>
        <end position="127"/>
    </location>
</feature>
<keyword evidence="4" id="KW-1185">Reference proteome</keyword>
<dbReference type="SUPFAM" id="SSF54593">
    <property type="entry name" value="Glyoxalase/Bleomycin resistance protein/Dihydroxybiphenyl dioxygenase"/>
    <property type="match status" value="1"/>
</dbReference>
<protein>
    <submittedName>
        <fullName evidence="3">VOC family protein</fullName>
    </submittedName>
</protein>
<dbReference type="InterPro" id="IPR004360">
    <property type="entry name" value="Glyas_Fos-R_dOase_dom"/>
</dbReference>